<name>A0A4P2Q1W1_SORCE</name>
<keyword evidence="5" id="KW-0677">Repeat</keyword>
<dbReference type="Gene3D" id="3.40.50.300">
    <property type="entry name" value="P-loop containing nucleotide triphosphate hydrolases"/>
    <property type="match status" value="2"/>
</dbReference>
<dbReference type="GO" id="GO:0005524">
    <property type="term" value="F:ATP binding"/>
    <property type="evidence" value="ECO:0007669"/>
    <property type="project" value="UniProtKB-KW"/>
</dbReference>
<dbReference type="CDD" id="cd03216">
    <property type="entry name" value="ABC_Carb_Monos_I"/>
    <property type="match status" value="1"/>
</dbReference>
<evidence type="ECO:0000256" key="9">
    <source>
        <dbReference type="ARBA" id="ARBA00023136"/>
    </source>
</evidence>
<dbReference type="PANTHER" id="PTHR43790:SF3">
    <property type="entry name" value="D-ALLOSE IMPORT ATP-BINDING PROTEIN ALSA-RELATED"/>
    <property type="match status" value="1"/>
</dbReference>
<dbReference type="PROSITE" id="PS00211">
    <property type="entry name" value="ABC_TRANSPORTER_1"/>
    <property type="match status" value="1"/>
</dbReference>
<keyword evidence="6" id="KW-0547">Nucleotide-binding</keyword>
<dbReference type="InterPro" id="IPR003439">
    <property type="entry name" value="ABC_transporter-like_ATP-bd"/>
</dbReference>
<keyword evidence="9" id="KW-0472">Membrane</keyword>
<dbReference type="EMBL" id="CP012670">
    <property type="protein sequence ID" value="AUX23234.1"/>
    <property type="molecule type" value="Genomic_DNA"/>
</dbReference>
<feature type="domain" description="ABC transporter" evidence="10">
    <location>
        <begin position="242"/>
        <end position="501"/>
    </location>
</feature>
<evidence type="ECO:0000256" key="2">
    <source>
        <dbReference type="ARBA" id="ARBA00022448"/>
    </source>
</evidence>
<accession>A0A4P2Q1W1</accession>
<dbReference type="OrthoDB" id="9809450at2"/>
<protein>
    <submittedName>
        <fullName evidence="11">D-ribose transporter ATP-binding protein</fullName>
    </submittedName>
</protein>
<evidence type="ECO:0000256" key="4">
    <source>
        <dbReference type="ARBA" id="ARBA00022597"/>
    </source>
</evidence>
<dbReference type="GO" id="GO:0016887">
    <property type="term" value="F:ATP hydrolysis activity"/>
    <property type="evidence" value="ECO:0007669"/>
    <property type="project" value="InterPro"/>
</dbReference>
<dbReference type="CDD" id="cd03215">
    <property type="entry name" value="ABC_Carb_Monos_II"/>
    <property type="match status" value="1"/>
</dbReference>
<dbReference type="AlphaFoldDB" id="A0A4P2Q1W1"/>
<dbReference type="Pfam" id="PF00005">
    <property type="entry name" value="ABC_tran"/>
    <property type="match status" value="2"/>
</dbReference>
<dbReference type="SMART" id="SM00382">
    <property type="entry name" value="AAA"/>
    <property type="match status" value="2"/>
</dbReference>
<evidence type="ECO:0000313" key="11">
    <source>
        <dbReference type="EMBL" id="AUX23234.1"/>
    </source>
</evidence>
<feature type="domain" description="ABC transporter" evidence="10">
    <location>
        <begin position="11"/>
        <end position="246"/>
    </location>
</feature>
<dbReference type="PROSITE" id="PS50893">
    <property type="entry name" value="ABC_TRANSPORTER_2"/>
    <property type="match status" value="2"/>
</dbReference>
<evidence type="ECO:0000313" key="12">
    <source>
        <dbReference type="Proteomes" id="UP000295781"/>
    </source>
</evidence>
<keyword evidence="4" id="KW-0762">Sugar transport</keyword>
<keyword evidence="2" id="KW-0813">Transport</keyword>
<reference evidence="11 12" key="1">
    <citation type="submission" date="2015-09" db="EMBL/GenBank/DDBJ databases">
        <title>Sorangium comparison.</title>
        <authorList>
            <person name="Zaburannyi N."/>
            <person name="Bunk B."/>
            <person name="Overmann J."/>
            <person name="Mueller R."/>
        </authorList>
    </citation>
    <scope>NUCLEOTIDE SEQUENCE [LARGE SCALE GENOMIC DNA]</scope>
    <source>
        <strain evidence="11 12">So ceGT47</strain>
    </source>
</reference>
<sequence length="504" mass="54244">MIARAGLPPRLEARGLRKRFPGVLALDDVRLALDRGEVLGIVGENGAGKSTLMKILAGVEAPDAGGLFLDGQPVRLGSVKEALARGIALIHQELNLADNLDIAANLFLGREPRRGGLIDEGRMEREARALLAQVGLERSPRALVERLSLGQRHLVEIAKALSANARVLIMDEPTSCLTPHEVERLFRVVGELRSNGISVVYISHRLGEVQALCDRVLVLRDGANAGELKREEISHDRMVRLMVGRDLSQFYPHVPHPPGEPMLAAVGLRTPRHPGHALTFTVRAGEIVGVAGLLGAGRSSLLRTLFGVTPPVSGEVRVAGRGIALRTPRDAMAAGMGLVPEDRQQQGVILEMAVRHNLSLPTLRRVQRHGVLDRRGEAGISARMVRELDVKTPSDAQPVQHLSGGNQQKVAIGKWLAMSPRVLLMDEPTRGVDVGAKYEIYELMERLAAGGMAILFASSDMDEVMGMSDRALVMHEGRIAGELGRAALSEEAILRLATGGEAAA</sequence>
<dbReference type="RefSeq" id="WP_129348279.1">
    <property type="nucleotide sequence ID" value="NZ_CP012670.1"/>
</dbReference>
<proteinExistence type="predicted"/>
<dbReference type="FunFam" id="3.40.50.300:FF:000127">
    <property type="entry name" value="Ribose import ATP-binding protein RbsA"/>
    <property type="match status" value="1"/>
</dbReference>
<dbReference type="InterPro" id="IPR017871">
    <property type="entry name" value="ABC_transporter-like_CS"/>
</dbReference>
<keyword evidence="3" id="KW-1003">Cell membrane</keyword>
<evidence type="ECO:0000256" key="3">
    <source>
        <dbReference type="ARBA" id="ARBA00022475"/>
    </source>
</evidence>
<evidence type="ECO:0000256" key="7">
    <source>
        <dbReference type="ARBA" id="ARBA00022840"/>
    </source>
</evidence>
<keyword evidence="8" id="KW-1278">Translocase</keyword>
<dbReference type="Proteomes" id="UP000295781">
    <property type="component" value="Chromosome"/>
</dbReference>
<gene>
    <name evidence="11" type="ORF">SOCEGT47_037570</name>
</gene>
<evidence type="ECO:0000256" key="8">
    <source>
        <dbReference type="ARBA" id="ARBA00022967"/>
    </source>
</evidence>
<evidence type="ECO:0000256" key="5">
    <source>
        <dbReference type="ARBA" id="ARBA00022737"/>
    </source>
</evidence>
<dbReference type="InterPro" id="IPR003593">
    <property type="entry name" value="AAA+_ATPase"/>
</dbReference>
<keyword evidence="7 11" id="KW-0067">ATP-binding</keyword>
<comment type="subcellular location">
    <subcellularLocation>
        <location evidence="1">Cell membrane</location>
        <topology evidence="1">Peripheral membrane protein</topology>
    </subcellularLocation>
</comment>
<organism evidence="11 12">
    <name type="scientific">Sorangium cellulosum</name>
    <name type="common">Polyangium cellulosum</name>
    <dbReference type="NCBI Taxonomy" id="56"/>
    <lineage>
        <taxon>Bacteria</taxon>
        <taxon>Pseudomonadati</taxon>
        <taxon>Myxococcota</taxon>
        <taxon>Polyangia</taxon>
        <taxon>Polyangiales</taxon>
        <taxon>Polyangiaceae</taxon>
        <taxon>Sorangium</taxon>
    </lineage>
</organism>
<dbReference type="InterPro" id="IPR050107">
    <property type="entry name" value="ABC_carbohydrate_import_ATPase"/>
</dbReference>
<dbReference type="InterPro" id="IPR027417">
    <property type="entry name" value="P-loop_NTPase"/>
</dbReference>
<dbReference type="GO" id="GO:0005886">
    <property type="term" value="C:plasma membrane"/>
    <property type="evidence" value="ECO:0007669"/>
    <property type="project" value="UniProtKB-SubCell"/>
</dbReference>
<evidence type="ECO:0000256" key="1">
    <source>
        <dbReference type="ARBA" id="ARBA00004202"/>
    </source>
</evidence>
<dbReference type="SUPFAM" id="SSF52540">
    <property type="entry name" value="P-loop containing nucleoside triphosphate hydrolases"/>
    <property type="match status" value="2"/>
</dbReference>
<evidence type="ECO:0000256" key="6">
    <source>
        <dbReference type="ARBA" id="ARBA00022741"/>
    </source>
</evidence>
<evidence type="ECO:0000259" key="10">
    <source>
        <dbReference type="PROSITE" id="PS50893"/>
    </source>
</evidence>
<dbReference type="PANTHER" id="PTHR43790">
    <property type="entry name" value="CARBOHYDRATE TRANSPORT ATP-BINDING PROTEIN MG119-RELATED"/>
    <property type="match status" value="1"/>
</dbReference>